<dbReference type="Proteomes" id="UP000198662">
    <property type="component" value="Unassembled WGS sequence"/>
</dbReference>
<dbReference type="Pfam" id="PF12840">
    <property type="entry name" value="HTH_20"/>
    <property type="match status" value="1"/>
</dbReference>
<keyword evidence="4" id="KW-1185">Reference proteome</keyword>
<accession>A0A1G9CSE3</accession>
<dbReference type="EMBL" id="FNGF01000001">
    <property type="protein sequence ID" value="SDK54566.1"/>
    <property type="molecule type" value="Genomic_DNA"/>
</dbReference>
<evidence type="ECO:0000259" key="2">
    <source>
        <dbReference type="SMART" id="SM00418"/>
    </source>
</evidence>
<dbReference type="SUPFAM" id="SSF46785">
    <property type="entry name" value="Winged helix' DNA-binding domain"/>
    <property type="match status" value="1"/>
</dbReference>
<reference evidence="4" key="1">
    <citation type="submission" date="2016-10" db="EMBL/GenBank/DDBJ databases">
        <authorList>
            <person name="Varghese N."/>
            <person name="Submissions S."/>
        </authorList>
    </citation>
    <scope>NUCLEOTIDE SEQUENCE [LARGE SCALE GENOMIC DNA]</scope>
    <source>
        <strain evidence="4">CGMCC 4.3147</strain>
    </source>
</reference>
<proteinExistence type="predicted"/>
<protein>
    <submittedName>
        <fullName evidence="3">Helix-turn-helix domain-containing protein</fullName>
    </submittedName>
</protein>
<evidence type="ECO:0000313" key="4">
    <source>
        <dbReference type="Proteomes" id="UP000198662"/>
    </source>
</evidence>
<evidence type="ECO:0000256" key="1">
    <source>
        <dbReference type="SAM" id="MobiDB-lite"/>
    </source>
</evidence>
<evidence type="ECO:0000313" key="3">
    <source>
        <dbReference type="EMBL" id="SDK54566.1"/>
    </source>
</evidence>
<sequence>MHTVAMSSAITFVDDPDRVLAALTPMRRDLLHRLREPASATQLAAALDLPRQRVNYHLRAMEAAGLVELVEERRRRGFTERVLRAIPGAFIVDPTLLRPADDGTDPIAHLQDRFAADHLVGTAAATVRDVARMQAKADEQGKRLLTFTIEADLRFASAADVHRFTDRLAAALREAADEFDTPGGRPYRVVAGGHPAPATVPTEQESPDA</sequence>
<feature type="domain" description="HTH arsR-type" evidence="2">
    <location>
        <begin position="18"/>
        <end position="91"/>
    </location>
</feature>
<organism evidence="3 4">
    <name type="scientific">Glycomyces sambucus</name>
    <dbReference type="NCBI Taxonomy" id="380244"/>
    <lineage>
        <taxon>Bacteria</taxon>
        <taxon>Bacillati</taxon>
        <taxon>Actinomycetota</taxon>
        <taxon>Actinomycetes</taxon>
        <taxon>Glycomycetales</taxon>
        <taxon>Glycomycetaceae</taxon>
        <taxon>Glycomyces</taxon>
    </lineage>
</organism>
<dbReference type="GO" id="GO:0003700">
    <property type="term" value="F:DNA-binding transcription factor activity"/>
    <property type="evidence" value="ECO:0007669"/>
    <property type="project" value="InterPro"/>
</dbReference>
<dbReference type="InterPro" id="IPR036388">
    <property type="entry name" value="WH-like_DNA-bd_sf"/>
</dbReference>
<name>A0A1G9CSE3_9ACTN</name>
<dbReference type="SMART" id="SM00418">
    <property type="entry name" value="HTH_ARSR"/>
    <property type="match status" value="1"/>
</dbReference>
<dbReference type="CDD" id="cd00090">
    <property type="entry name" value="HTH_ARSR"/>
    <property type="match status" value="1"/>
</dbReference>
<dbReference type="STRING" id="380244.SAMN05216298_0488"/>
<dbReference type="Gene3D" id="1.10.10.10">
    <property type="entry name" value="Winged helix-like DNA-binding domain superfamily/Winged helix DNA-binding domain"/>
    <property type="match status" value="1"/>
</dbReference>
<gene>
    <name evidence="3" type="ORF">SAMN05216298_0488</name>
</gene>
<feature type="region of interest" description="Disordered" evidence="1">
    <location>
        <begin position="180"/>
        <end position="209"/>
    </location>
</feature>
<dbReference type="InterPro" id="IPR036390">
    <property type="entry name" value="WH_DNA-bd_sf"/>
</dbReference>
<dbReference type="AlphaFoldDB" id="A0A1G9CSE3"/>
<dbReference type="InterPro" id="IPR011991">
    <property type="entry name" value="ArsR-like_HTH"/>
</dbReference>
<dbReference type="InterPro" id="IPR001845">
    <property type="entry name" value="HTH_ArsR_DNA-bd_dom"/>
</dbReference>